<protein>
    <submittedName>
        <fullName evidence="1">Uncharacterized protein</fullName>
    </submittedName>
</protein>
<sequence length="32" mass="3691">MCDLVKYGSQTAYTNIKIRFVTLKNKKIASKQ</sequence>
<accession>A0A0E9TMG6</accession>
<proteinExistence type="predicted"/>
<name>A0A0E9TMG6_ANGAN</name>
<reference evidence="1" key="2">
    <citation type="journal article" date="2015" name="Fish Shellfish Immunol.">
        <title>Early steps in the European eel (Anguilla anguilla)-Vibrio vulnificus interaction in the gills: Role of the RtxA13 toxin.</title>
        <authorList>
            <person name="Callol A."/>
            <person name="Pajuelo D."/>
            <person name="Ebbesson L."/>
            <person name="Teles M."/>
            <person name="MacKenzie S."/>
            <person name="Amaro C."/>
        </authorList>
    </citation>
    <scope>NUCLEOTIDE SEQUENCE</scope>
</reference>
<reference evidence="1" key="1">
    <citation type="submission" date="2014-11" db="EMBL/GenBank/DDBJ databases">
        <authorList>
            <person name="Amaro Gonzalez C."/>
        </authorList>
    </citation>
    <scope>NUCLEOTIDE SEQUENCE</scope>
</reference>
<evidence type="ECO:0000313" key="1">
    <source>
        <dbReference type="EMBL" id="JAH54065.1"/>
    </source>
</evidence>
<organism evidence="1">
    <name type="scientific">Anguilla anguilla</name>
    <name type="common">European freshwater eel</name>
    <name type="synonym">Muraena anguilla</name>
    <dbReference type="NCBI Taxonomy" id="7936"/>
    <lineage>
        <taxon>Eukaryota</taxon>
        <taxon>Metazoa</taxon>
        <taxon>Chordata</taxon>
        <taxon>Craniata</taxon>
        <taxon>Vertebrata</taxon>
        <taxon>Euteleostomi</taxon>
        <taxon>Actinopterygii</taxon>
        <taxon>Neopterygii</taxon>
        <taxon>Teleostei</taxon>
        <taxon>Anguilliformes</taxon>
        <taxon>Anguillidae</taxon>
        <taxon>Anguilla</taxon>
    </lineage>
</organism>
<dbReference type="AlphaFoldDB" id="A0A0E9TMG6"/>
<dbReference type="EMBL" id="GBXM01054512">
    <property type="protein sequence ID" value="JAH54065.1"/>
    <property type="molecule type" value="Transcribed_RNA"/>
</dbReference>